<keyword evidence="9" id="KW-0378">Hydrolase</keyword>
<keyword evidence="8" id="KW-0547">Nucleotide-binding</keyword>
<dbReference type="InterPro" id="IPR015760">
    <property type="entry name" value="TIF_IF2"/>
</dbReference>
<dbReference type="CDD" id="cd03703">
    <property type="entry name" value="aeIF5B_II"/>
    <property type="match status" value="1"/>
</dbReference>
<dbReference type="Proteomes" id="UP000887013">
    <property type="component" value="Unassembled WGS sequence"/>
</dbReference>
<dbReference type="Pfam" id="PF00009">
    <property type="entry name" value="GTP_EFTU"/>
    <property type="match status" value="1"/>
</dbReference>
<dbReference type="PRINTS" id="PR00315">
    <property type="entry name" value="ELONGATNFCT"/>
</dbReference>
<protein>
    <recommendedName>
        <fullName evidence="4">Eukaryotic translation initiation factor 5B</fullName>
        <ecNumber evidence="3">3.6.5.3</ecNumber>
    </recommendedName>
    <alternativeName>
        <fullName evidence="12">Translation initiation factor IF-2</fullName>
    </alternativeName>
</protein>
<dbReference type="PANTHER" id="PTHR43381:SF4">
    <property type="entry name" value="EUKARYOTIC TRANSLATION INITIATION FACTOR 5B"/>
    <property type="match status" value="1"/>
</dbReference>
<evidence type="ECO:0000313" key="16">
    <source>
        <dbReference type="Proteomes" id="UP000887013"/>
    </source>
</evidence>
<dbReference type="InterPro" id="IPR023115">
    <property type="entry name" value="TIF_IF2_dom3"/>
</dbReference>
<evidence type="ECO:0000256" key="9">
    <source>
        <dbReference type="ARBA" id="ARBA00022801"/>
    </source>
</evidence>
<dbReference type="PROSITE" id="PS51722">
    <property type="entry name" value="G_TR_2"/>
    <property type="match status" value="1"/>
</dbReference>
<dbReference type="NCBIfam" id="NF003078">
    <property type="entry name" value="PRK04004.1"/>
    <property type="match status" value="1"/>
</dbReference>
<feature type="compositionally biased region" description="Basic and acidic residues" evidence="13">
    <location>
        <begin position="307"/>
        <end position="322"/>
    </location>
</feature>
<feature type="compositionally biased region" description="Polar residues" evidence="13">
    <location>
        <begin position="9"/>
        <end position="24"/>
    </location>
</feature>
<feature type="region of interest" description="Disordered" evidence="13">
    <location>
        <begin position="1"/>
        <end position="26"/>
    </location>
</feature>
<dbReference type="SUPFAM" id="SSF50447">
    <property type="entry name" value="Translation proteins"/>
    <property type="match status" value="1"/>
</dbReference>
<gene>
    <name evidence="15" type="primary">EIF5B</name>
    <name evidence="15" type="ORF">NPIL_71341</name>
</gene>
<feature type="compositionally biased region" description="Basic and acidic residues" evidence="13">
    <location>
        <begin position="338"/>
        <end position="379"/>
    </location>
</feature>
<evidence type="ECO:0000313" key="15">
    <source>
        <dbReference type="EMBL" id="GFT24059.1"/>
    </source>
</evidence>
<dbReference type="CDD" id="cd01887">
    <property type="entry name" value="IF2_eIF5B"/>
    <property type="match status" value="1"/>
</dbReference>
<feature type="region of interest" description="Disordered" evidence="13">
    <location>
        <begin position="244"/>
        <end position="407"/>
    </location>
</feature>
<evidence type="ECO:0000256" key="5">
    <source>
        <dbReference type="ARBA" id="ARBA00022490"/>
    </source>
</evidence>
<feature type="domain" description="Tr-type G" evidence="14">
    <location>
        <begin position="573"/>
        <end position="790"/>
    </location>
</feature>
<comment type="caution">
    <text evidence="15">The sequence shown here is derived from an EMBL/GenBank/DDBJ whole genome shotgun (WGS) entry which is preliminary data.</text>
</comment>
<dbReference type="FunFam" id="3.40.50.300:FF:000112">
    <property type="entry name" value="Eukaryotic translation initiation factor 5B"/>
    <property type="match status" value="1"/>
</dbReference>
<reference evidence="15" key="1">
    <citation type="submission" date="2020-08" db="EMBL/GenBank/DDBJ databases">
        <title>Multicomponent nature underlies the extraordinary mechanical properties of spider dragline silk.</title>
        <authorList>
            <person name="Kono N."/>
            <person name="Nakamura H."/>
            <person name="Mori M."/>
            <person name="Yoshida Y."/>
            <person name="Ohtoshi R."/>
            <person name="Malay A.D."/>
            <person name="Moran D.A.P."/>
            <person name="Tomita M."/>
            <person name="Numata K."/>
            <person name="Arakawa K."/>
        </authorList>
    </citation>
    <scope>NUCLEOTIDE SEQUENCE</scope>
</reference>
<keyword evidence="7" id="KW-0479">Metal-binding</keyword>
<dbReference type="InterPro" id="IPR036925">
    <property type="entry name" value="TIF_IF2_dom3_sf"/>
</dbReference>
<dbReference type="OrthoDB" id="6430596at2759"/>
<dbReference type="EMBL" id="BMAW01011481">
    <property type="protein sequence ID" value="GFT24059.1"/>
    <property type="molecule type" value="Genomic_DNA"/>
</dbReference>
<dbReference type="Pfam" id="PF11987">
    <property type="entry name" value="IF-2"/>
    <property type="match status" value="1"/>
</dbReference>
<comment type="subcellular location">
    <subcellularLocation>
        <location evidence="1">Cytoplasm</location>
    </subcellularLocation>
</comment>
<feature type="compositionally biased region" description="Basic residues" evidence="13">
    <location>
        <begin position="380"/>
        <end position="392"/>
    </location>
</feature>
<keyword evidence="10" id="KW-0648">Protein biosynthesis</keyword>
<evidence type="ECO:0000256" key="7">
    <source>
        <dbReference type="ARBA" id="ARBA00022723"/>
    </source>
</evidence>
<evidence type="ECO:0000256" key="3">
    <source>
        <dbReference type="ARBA" id="ARBA00011986"/>
    </source>
</evidence>
<comment type="similarity">
    <text evidence="2">Belongs to the TRAFAC class translation factor GTPase superfamily. Classic translation factor GTPase family. IF-2 subfamily.</text>
</comment>
<feature type="compositionally biased region" description="Basic residues" evidence="13">
    <location>
        <begin position="264"/>
        <end position="274"/>
    </location>
</feature>
<dbReference type="GO" id="GO:0005525">
    <property type="term" value="F:GTP binding"/>
    <property type="evidence" value="ECO:0007669"/>
    <property type="project" value="UniProtKB-KW"/>
</dbReference>
<dbReference type="GO" id="GO:0046872">
    <property type="term" value="F:metal ion binding"/>
    <property type="evidence" value="ECO:0007669"/>
    <property type="project" value="UniProtKB-KW"/>
</dbReference>
<dbReference type="GO" id="GO:0003924">
    <property type="term" value="F:GTPase activity"/>
    <property type="evidence" value="ECO:0007669"/>
    <property type="project" value="InterPro"/>
</dbReference>
<dbReference type="InterPro" id="IPR000795">
    <property type="entry name" value="T_Tr_GTP-bd_dom"/>
</dbReference>
<evidence type="ECO:0000256" key="8">
    <source>
        <dbReference type="ARBA" id="ARBA00022741"/>
    </source>
</evidence>
<keyword evidence="6 15" id="KW-0396">Initiation factor</keyword>
<keyword evidence="16" id="KW-1185">Reference proteome</keyword>
<evidence type="ECO:0000256" key="4">
    <source>
        <dbReference type="ARBA" id="ARBA00013824"/>
    </source>
</evidence>
<dbReference type="NCBIfam" id="TIGR00231">
    <property type="entry name" value="small_GTP"/>
    <property type="match status" value="1"/>
</dbReference>
<dbReference type="FunFam" id="2.40.30.10:FF:000013">
    <property type="entry name" value="eukaryotic translation initiation factor 5B"/>
    <property type="match status" value="1"/>
</dbReference>
<dbReference type="Gene3D" id="3.40.50.300">
    <property type="entry name" value="P-loop containing nucleotide triphosphate hydrolases"/>
    <property type="match status" value="1"/>
</dbReference>
<feature type="region of interest" description="Disordered" evidence="13">
    <location>
        <begin position="425"/>
        <end position="492"/>
    </location>
</feature>
<organism evidence="15 16">
    <name type="scientific">Nephila pilipes</name>
    <name type="common">Giant wood spider</name>
    <name type="synonym">Nephila maculata</name>
    <dbReference type="NCBI Taxonomy" id="299642"/>
    <lineage>
        <taxon>Eukaryota</taxon>
        <taxon>Metazoa</taxon>
        <taxon>Ecdysozoa</taxon>
        <taxon>Arthropoda</taxon>
        <taxon>Chelicerata</taxon>
        <taxon>Arachnida</taxon>
        <taxon>Araneae</taxon>
        <taxon>Araneomorphae</taxon>
        <taxon>Entelegynae</taxon>
        <taxon>Araneoidea</taxon>
        <taxon>Nephilidae</taxon>
        <taxon>Nephila</taxon>
    </lineage>
</organism>
<evidence type="ECO:0000259" key="14">
    <source>
        <dbReference type="PROSITE" id="PS51722"/>
    </source>
</evidence>
<dbReference type="AlphaFoldDB" id="A0A8X6NNM3"/>
<dbReference type="EC" id="3.6.5.3" evidence="3"/>
<evidence type="ECO:0000256" key="1">
    <source>
        <dbReference type="ARBA" id="ARBA00004496"/>
    </source>
</evidence>
<dbReference type="SUPFAM" id="SSF52156">
    <property type="entry name" value="Initiation factor IF2/eIF5b, domain 3"/>
    <property type="match status" value="1"/>
</dbReference>
<evidence type="ECO:0000256" key="12">
    <source>
        <dbReference type="ARBA" id="ARBA00032478"/>
    </source>
</evidence>
<dbReference type="SUPFAM" id="SSF52540">
    <property type="entry name" value="P-loop containing nucleoside triphosphate hydrolases"/>
    <property type="match status" value="1"/>
</dbReference>
<sequence>MGKNRKTKQVVNQAQIDSEDNGSNAEVPIEFLTSDDFQVVHNRRHQSKKYLDDPEDKGFLPRSRCNSSQLADVKEDLVGCHSSFWAVKSQFSSGDIETAAASESTISCREETTNTSKELIQSSTSHGCIDGLEKGCGDSLSEESENFLKLCPNGTVPIANQTCNSEENLEICLSDKNGEKLIKKLESGDGKQIVFEKLQDVDVNQIAGLEGNGCKTLNSQEEETHFSVQIEGTNNTYEIASETALSGSEDKDQSKIDGPLSHSTKTHAQKKKEKKAHDNKQKKCGNGAACQKTEIKVLTNSSSSDFSEVHAVNEHRKDDSGKKDRKRPSKKTLAAIHEAVKKAKEEEEKRKLAEETKRRLAEETEKQSLEIQRLEEERKEKKKLKEKQKREKLKAEGRLLSKSQKQSRARLAATLEAFRQLGVDVPQIGEKRPRGPPLGNSKTSNRKRLDSCLSDSSIVNTTERHKSESMSSQESGKDCLSDLPSSYDSKDSWDHDKIRTEVILATESDAGHHSCSEESDAVVEDRSAMGPPKNKDIVAAKLKDSLEKSNLAKFKMGNPDATVSEEKKDSVKLRSPVICVLGHVDTGKTKLLDYIRKTHVQDSEAGGITQQIGATMIPQEALKEKCKMAKDFSSFELKVPGLLVIDTPGHESFRNLRSRGTSVCDIAILVVDIMHGLEPQTLESINLLKKSKTPFVVALNKIDRIYGWKSDKDGDIESVINKQNPATLLEFKKRSQDIVLQFANQYLNACLFYENKNRRTFVSMVPTSAVTGDGMGNLLSVITQLTQTLMHKRLTFSQELQATVLEVKVIPGLGTTVDVILVNGCLQEGDTIVLAGHEGPIVTQIRSLLMPRPLKELRVKNSYIEYKNVDGAQGVKITGKDLDKTVAGLPLFVSKNHNDTESLKSEVTDLLNQTISNIKISDRGVYVQASTLGSLEALLDYLTCSSIPYFGMKIGPVVKRDVMRASIMLEHDKMYATILAFDVKVEKDAQDLADSLGVKIFTSNIIYHLFDAFVDYRDEAMKKREEVRHHVVFPCILKIQSAGVSLSDDTIALNVMVEAGNLRENTPLCVSTKGNFEIGTVSSIEVDHEEVPCAKEGLEARITILAKEGDSPKVFGTHFDDEDYLISRVTRQSIELCKEYYRNEFDETDWHLMGELKKMLHVHA</sequence>
<evidence type="ECO:0000256" key="10">
    <source>
        <dbReference type="ARBA" id="ARBA00022917"/>
    </source>
</evidence>
<dbReference type="InterPro" id="IPR009000">
    <property type="entry name" value="Transl_B-barrel_sf"/>
</dbReference>
<keyword evidence="5" id="KW-0963">Cytoplasm</keyword>
<dbReference type="GO" id="GO:0005739">
    <property type="term" value="C:mitochondrion"/>
    <property type="evidence" value="ECO:0007669"/>
    <property type="project" value="TreeGrafter"/>
</dbReference>
<dbReference type="PANTHER" id="PTHR43381">
    <property type="entry name" value="TRANSLATION INITIATION FACTOR IF-2-RELATED"/>
    <property type="match status" value="1"/>
</dbReference>
<proteinExistence type="inferred from homology"/>
<keyword evidence="11" id="KW-0342">GTP-binding</keyword>
<evidence type="ECO:0000256" key="6">
    <source>
        <dbReference type="ARBA" id="ARBA00022540"/>
    </source>
</evidence>
<name>A0A8X6NNM3_NEPPI</name>
<dbReference type="InterPro" id="IPR027417">
    <property type="entry name" value="P-loop_NTPase"/>
</dbReference>
<evidence type="ECO:0000256" key="2">
    <source>
        <dbReference type="ARBA" id="ARBA00007733"/>
    </source>
</evidence>
<evidence type="ECO:0000256" key="13">
    <source>
        <dbReference type="SAM" id="MobiDB-lite"/>
    </source>
</evidence>
<dbReference type="InterPro" id="IPR005225">
    <property type="entry name" value="Small_GTP-bd"/>
</dbReference>
<dbReference type="Gene3D" id="3.40.50.10050">
    <property type="entry name" value="Translation initiation factor IF- 2, domain 3"/>
    <property type="match status" value="1"/>
</dbReference>
<dbReference type="Gene3D" id="2.40.30.10">
    <property type="entry name" value="Translation factors"/>
    <property type="match status" value="2"/>
</dbReference>
<dbReference type="GO" id="GO:0003743">
    <property type="term" value="F:translation initiation factor activity"/>
    <property type="evidence" value="ECO:0007669"/>
    <property type="project" value="UniProtKB-KW"/>
</dbReference>
<evidence type="ECO:0000256" key="11">
    <source>
        <dbReference type="ARBA" id="ARBA00023134"/>
    </source>
</evidence>
<dbReference type="FunFam" id="3.40.50.10050:FF:000002">
    <property type="entry name" value="Eukaryotic translation initiation factor 5B"/>
    <property type="match status" value="1"/>
</dbReference>
<accession>A0A8X6NNM3</accession>